<evidence type="ECO:0000313" key="2">
    <source>
        <dbReference type="Proteomes" id="UP001060085"/>
    </source>
</evidence>
<comment type="caution">
    <text evidence="1">The sequence shown here is derived from an EMBL/GenBank/DDBJ whole genome shotgun (WGS) entry which is preliminary data.</text>
</comment>
<accession>A0ACC0BSM5</accession>
<dbReference type="EMBL" id="CM044702">
    <property type="protein sequence ID" value="KAI5675679.1"/>
    <property type="molecule type" value="Genomic_DNA"/>
</dbReference>
<gene>
    <name evidence="1" type="ORF">M9H77_06629</name>
</gene>
<protein>
    <submittedName>
        <fullName evidence="1">Uncharacterized protein</fullName>
    </submittedName>
</protein>
<keyword evidence="2" id="KW-1185">Reference proteome</keyword>
<proteinExistence type="predicted"/>
<sequence length="168" mass="18495">MPAATSAAISKDAVICYGTGFIVNFDSFYVKKFRIYDDITKSECQNGPGMGMQFLVDVEANYQGSMASGNSTQQNFRKAIGALKDSTKVGIARVNSEYKGLDVAIVKATNHDEMLPKQKHMRTIFNSVCASSPRADVAYCIHALARRLAKTHTWTVCSFDLLFLSALY</sequence>
<name>A0ACC0BSM5_CATRO</name>
<evidence type="ECO:0000313" key="1">
    <source>
        <dbReference type="EMBL" id="KAI5675679.1"/>
    </source>
</evidence>
<dbReference type="Proteomes" id="UP001060085">
    <property type="component" value="Linkage Group LG02"/>
</dbReference>
<organism evidence="1 2">
    <name type="scientific">Catharanthus roseus</name>
    <name type="common">Madagascar periwinkle</name>
    <name type="synonym">Vinca rosea</name>
    <dbReference type="NCBI Taxonomy" id="4058"/>
    <lineage>
        <taxon>Eukaryota</taxon>
        <taxon>Viridiplantae</taxon>
        <taxon>Streptophyta</taxon>
        <taxon>Embryophyta</taxon>
        <taxon>Tracheophyta</taxon>
        <taxon>Spermatophyta</taxon>
        <taxon>Magnoliopsida</taxon>
        <taxon>eudicotyledons</taxon>
        <taxon>Gunneridae</taxon>
        <taxon>Pentapetalae</taxon>
        <taxon>asterids</taxon>
        <taxon>lamiids</taxon>
        <taxon>Gentianales</taxon>
        <taxon>Apocynaceae</taxon>
        <taxon>Rauvolfioideae</taxon>
        <taxon>Vinceae</taxon>
        <taxon>Catharanthinae</taxon>
        <taxon>Catharanthus</taxon>
    </lineage>
</organism>
<reference evidence="2" key="1">
    <citation type="journal article" date="2023" name="Nat. Plants">
        <title>Single-cell RNA sequencing provides a high-resolution roadmap for understanding the multicellular compartmentation of specialized metabolism.</title>
        <authorList>
            <person name="Sun S."/>
            <person name="Shen X."/>
            <person name="Li Y."/>
            <person name="Li Y."/>
            <person name="Wang S."/>
            <person name="Li R."/>
            <person name="Zhang H."/>
            <person name="Shen G."/>
            <person name="Guo B."/>
            <person name="Wei J."/>
            <person name="Xu J."/>
            <person name="St-Pierre B."/>
            <person name="Chen S."/>
            <person name="Sun C."/>
        </authorList>
    </citation>
    <scope>NUCLEOTIDE SEQUENCE [LARGE SCALE GENOMIC DNA]</scope>
</reference>